<sequence>MSNPSQNLNQNRGQKRPHPPKDHYPHFSINPMNTTSQPNSAQQTASDPTDVRSYQGHIWDEIFDAVESANTRRHDEAQRGLNAHTQNLASFSRTIERGPQNPFQQVKSHSSVPQNVQQSVQQTFQRAEQVESTCRFASLRNLPGNDELTRDLRDIPDYIEAGQFMRAHGITLFGSSSQSESNGEESKGMETGNEKNNEK</sequence>
<dbReference type="Proteomes" id="UP001172386">
    <property type="component" value="Unassembled WGS sequence"/>
</dbReference>
<dbReference type="EMBL" id="JAPDRQ010000103">
    <property type="protein sequence ID" value="KAJ9655133.1"/>
    <property type="molecule type" value="Genomic_DNA"/>
</dbReference>
<evidence type="ECO:0000313" key="2">
    <source>
        <dbReference type="Proteomes" id="UP001172386"/>
    </source>
</evidence>
<organism evidence="1 2">
    <name type="scientific">Neophaeococcomyces mojaviensis</name>
    <dbReference type="NCBI Taxonomy" id="3383035"/>
    <lineage>
        <taxon>Eukaryota</taxon>
        <taxon>Fungi</taxon>
        <taxon>Dikarya</taxon>
        <taxon>Ascomycota</taxon>
        <taxon>Pezizomycotina</taxon>
        <taxon>Eurotiomycetes</taxon>
        <taxon>Chaetothyriomycetidae</taxon>
        <taxon>Chaetothyriales</taxon>
        <taxon>Chaetothyriales incertae sedis</taxon>
        <taxon>Neophaeococcomyces</taxon>
    </lineage>
</organism>
<keyword evidence="2" id="KW-1185">Reference proteome</keyword>
<gene>
    <name evidence="1" type="ORF">H2198_005908</name>
</gene>
<reference evidence="1" key="1">
    <citation type="submission" date="2022-10" db="EMBL/GenBank/DDBJ databases">
        <title>Culturing micro-colonial fungi from biological soil crusts in the Mojave desert and describing Neophaeococcomyces mojavensis, and introducing the new genera and species Taxawa tesnikishii.</title>
        <authorList>
            <person name="Kurbessoian T."/>
            <person name="Stajich J.E."/>
        </authorList>
    </citation>
    <scope>NUCLEOTIDE SEQUENCE</scope>
    <source>
        <strain evidence="1">JES_112</strain>
    </source>
</reference>
<accession>A0ACC3A501</accession>
<comment type="caution">
    <text evidence="1">The sequence shown here is derived from an EMBL/GenBank/DDBJ whole genome shotgun (WGS) entry which is preliminary data.</text>
</comment>
<proteinExistence type="predicted"/>
<evidence type="ECO:0000313" key="1">
    <source>
        <dbReference type="EMBL" id="KAJ9655133.1"/>
    </source>
</evidence>
<name>A0ACC3A501_9EURO</name>
<protein>
    <submittedName>
        <fullName evidence="1">Uncharacterized protein</fullName>
    </submittedName>
</protein>